<reference evidence="9 10" key="1">
    <citation type="journal article" date="2015" name="Genome Announc.">
        <title>Complete Genome Sequence of Polypropylene Glycol- and Polyethylene Glycol-Degrading Sphingopyxis macrogoltabida Strain EY-1.</title>
        <authorList>
            <person name="Ohtsubo Y."/>
            <person name="Nagata Y."/>
            <person name="Numata M."/>
            <person name="Tsuchikane K."/>
            <person name="Hosoyama A."/>
            <person name="Yamazoe A."/>
            <person name="Tsuda M."/>
            <person name="Fujita N."/>
            <person name="Kawai F."/>
        </authorList>
    </citation>
    <scope>NUCLEOTIDE SEQUENCE [LARGE SCALE GENOMIC DNA]</scope>
    <source>
        <strain evidence="9 10">EY-1</strain>
    </source>
</reference>
<dbReference type="EMBL" id="CP012700">
    <property type="protein sequence ID" value="ALH81620.1"/>
    <property type="molecule type" value="Genomic_DNA"/>
</dbReference>
<feature type="transmembrane region" description="Helical" evidence="7">
    <location>
        <begin position="133"/>
        <end position="153"/>
    </location>
</feature>
<comment type="subcellular location">
    <subcellularLocation>
        <location evidence="1">Membrane</location>
        <topology evidence="1">Multi-pass membrane protein</topology>
    </subcellularLocation>
</comment>
<feature type="transmembrane region" description="Helical" evidence="7">
    <location>
        <begin position="227"/>
        <end position="254"/>
    </location>
</feature>
<evidence type="ECO:0000256" key="6">
    <source>
        <dbReference type="ARBA" id="ARBA00023136"/>
    </source>
</evidence>
<keyword evidence="6 7" id="KW-0472">Membrane</keyword>
<dbReference type="AlphaFoldDB" id="A0A0N9UZ78"/>
<gene>
    <name evidence="9" type="ORF">AN936_15045</name>
</gene>
<keyword evidence="4 7" id="KW-1133">Transmembrane helix</keyword>
<dbReference type="PANTHER" id="PTHR32468:SF84">
    <property type="entry name" value="OS05G0382200 PROTEIN"/>
    <property type="match status" value="1"/>
</dbReference>
<evidence type="ECO:0000256" key="2">
    <source>
        <dbReference type="ARBA" id="ARBA00022448"/>
    </source>
</evidence>
<evidence type="ECO:0000256" key="1">
    <source>
        <dbReference type="ARBA" id="ARBA00004141"/>
    </source>
</evidence>
<evidence type="ECO:0000313" key="10">
    <source>
        <dbReference type="Proteomes" id="UP000058074"/>
    </source>
</evidence>
<dbReference type="GO" id="GO:0016020">
    <property type="term" value="C:membrane"/>
    <property type="evidence" value="ECO:0007669"/>
    <property type="project" value="UniProtKB-SubCell"/>
</dbReference>
<evidence type="ECO:0000256" key="4">
    <source>
        <dbReference type="ARBA" id="ARBA00022989"/>
    </source>
</evidence>
<keyword evidence="5" id="KW-0406">Ion transport</keyword>
<organism evidence="9 10">
    <name type="scientific">Sphingopyxis macrogoltabida</name>
    <name type="common">Sphingomonas macrogoltabidus</name>
    <dbReference type="NCBI Taxonomy" id="33050"/>
    <lineage>
        <taxon>Bacteria</taxon>
        <taxon>Pseudomonadati</taxon>
        <taxon>Pseudomonadota</taxon>
        <taxon>Alphaproteobacteria</taxon>
        <taxon>Sphingomonadales</taxon>
        <taxon>Sphingomonadaceae</taxon>
        <taxon>Sphingopyxis</taxon>
    </lineage>
</organism>
<dbReference type="InterPro" id="IPR006153">
    <property type="entry name" value="Cation/H_exchanger_TM"/>
</dbReference>
<evidence type="ECO:0000313" key="9">
    <source>
        <dbReference type="EMBL" id="ALH81620.1"/>
    </source>
</evidence>
<evidence type="ECO:0000256" key="7">
    <source>
        <dbReference type="SAM" id="Phobius"/>
    </source>
</evidence>
<proteinExistence type="predicted"/>
<keyword evidence="2" id="KW-0813">Transport</keyword>
<evidence type="ECO:0000259" key="8">
    <source>
        <dbReference type="Pfam" id="PF00999"/>
    </source>
</evidence>
<sequence length="403" mass="42001">MPMGFLIDLACFLFVPVICWRLVRGAVPMAVLPILTGLAVAIAADRFGFDKSVLGPSKWGETIGWVGVLILAFIAGLETRITANSGPRSGSRVATTALVGVALPFAVGFVVILSGAMNMVLAQPAGVSSLLSASAIGLCLAVSALPVLVGIVRELPMEDRPLGNLSLRIAALDDAILWIGLAALLFLHKGETDSLFAGGLPQAGAIAVFAAMIAVRRRFVDRLPDHILISGALGIAYLAAGTWATSMLGLHELLGAYFAGMLAPRQLAEHLHPEALGKLALFGLSPLFFAHRGLSIDGAVVTAEALGVALALLLLAGLSKVAAVHIAPPVADMQMTERTRLGLLLQCKGLMEIVAATILVQAGLITPTVFAVLVTLALISTTLTVPLFRSVSRARAMQRKPAR</sequence>
<feature type="transmembrane region" description="Helical" evidence="7">
    <location>
        <begin position="165"/>
        <end position="187"/>
    </location>
</feature>
<dbReference type="PATRIC" id="fig|33050.5.peg.3120"/>
<dbReference type="Gene3D" id="1.20.1530.20">
    <property type="match status" value="1"/>
</dbReference>
<dbReference type="Pfam" id="PF00999">
    <property type="entry name" value="Na_H_Exchanger"/>
    <property type="match status" value="1"/>
</dbReference>
<name>A0A0N9UZ78_SPHMC</name>
<feature type="transmembrane region" description="Helical" evidence="7">
    <location>
        <begin position="29"/>
        <end position="47"/>
    </location>
</feature>
<feature type="transmembrane region" description="Helical" evidence="7">
    <location>
        <begin position="97"/>
        <end position="121"/>
    </location>
</feature>
<feature type="transmembrane region" description="Helical" evidence="7">
    <location>
        <begin position="343"/>
        <end position="364"/>
    </location>
</feature>
<feature type="transmembrane region" description="Helical" evidence="7">
    <location>
        <begin position="306"/>
        <end position="331"/>
    </location>
</feature>
<evidence type="ECO:0000256" key="5">
    <source>
        <dbReference type="ARBA" id="ARBA00023065"/>
    </source>
</evidence>
<dbReference type="GO" id="GO:0006885">
    <property type="term" value="P:regulation of pH"/>
    <property type="evidence" value="ECO:0007669"/>
    <property type="project" value="TreeGrafter"/>
</dbReference>
<dbReference type="GO" id="GO:1902600">
    <property type="term" value="P:proton transmembrane transport"/>
    <property type="evidence" value="ECO:0007669"/>
    <property type="project" value="InterPro"/>
</dbReference>
<feature type="domain" description="Cation/H+ exchanger transmembrane" evidence="8">
    <location>
        <begin position="13"/>
        <end position="386"/>
    </location>
</feature>
<dbReference type="GO" id="GO:0015297">
    <property type="term" value="F:antiporter activity"/>
    <property type="evidence" value="ECO:0007669"/>
    <property type="project" value="InterPro"/>
</dbReference>
<dbReference type="PANTHER" id="PTHR32468">
    <property type="entry name" value="CATION/H + ANTIPORTER"/>
    <property type="match status" value="1"/>
</dbReference>
<feature type="transmembrane region" description="Helical" evidence="7">
    <location>
        <begin position="194"/>
        <end position="215"/>
    </location>
</feature>
<evidence type="ECO:0000256" key="3">
    <source>
        <dbReference type="ARBA" id="ARBA00022692"/>
    </source>
</evidence>
<protein>
    <recommendedName>
        <fullName evidence="8">Cation/H+ exchanger transmembrane domain-containing protein</fullName>
    </recommendedName>
</protein>
<feature type="transmembrane region" description="Helical" evidence="7">
    <location>
        <begin position="370"/>
        <end position="391"/>
    </location>
</feature>
<keyword evidence="3 7" id="KW-0812">Transmembrane</keyword>
<accession>A0A0N9UZ78</accession>
<dbReference type="InterPro" id="IPR050794">
    <property type="entry name" value="CPA2_transporter"/>
</dbReference>
<dbReference type="InterPro" id="IPR038770">
    <property type="entry name" value="Na+/solute_symporter_sf"/>
</dbReference>
<feature type="transmembrane region" description="Helical" evidence="7">
    <location>
        <begin position="59"/>
        <end position="77"/>
    </location>
</feature>
<dbReference type="Proteomes" id="UP000058074">
    <property type="component" value="Chromosome"/>
</dbReference>
<dbReference type="GO" id="GO:0012505">
    <property type="term" value="C:endomembrane system"/>
    <property type="evidence" value="ECO:0007669"/>
    <property type="project" value="TreeGrafter"/>
</dbReference>
<dbReference type="KEGG" id="smag:AN936_15045"/>